<evidence type="ECO:0000313" key="2">
    <source>
        <dbReference type="WBParaSite" id="Gr19_v10_g4708.t1"/>
    </source>
</evidence>
<sequence>MSPLSSGFYDEKLEQYKNMNSVHYCLNNLEQVVGVHVTGPVPVPCPKSVETAATPKNAEKKTVAGADQQ</sequence>
<evidence type="ECO:0000313" key="1">
    <source>
        <dbReference type="Proteomes" id="UP000887572"/>
    </source>
</evidence>
<name>A0A914HUX0_GLORO</name>
<accession>A0A914HUX0</accession>
<protein>
    <submittedName>
        <fullName evidence="2">Uncharacterized protein</fullName>
    </submittedName>
</protein>
<dbReference type="WBParaSite" id="Gr19_v10_g4708.t1">
    <property type="protein sequence ID" value="Gr19_v10_g4708.t1"/>
    <property type="gene ID" value="Gr19_v10_g4708"/>
</dbReference>
<dbReference type="AlphaFoldDB" id="A0A914HUX0"/>
<reference evidence="2" key="1">
    <citation type="submission" date="2022-11" db="UniProtKB">
        <authorList>
            <consortium name="WormBaseParasite"/>
        </authorList>
    </citation>
    <scope>IDENTIFICATION</scope>
</reference>
<dbReference type="Proteomes" id="UP000887572">
    <property type="component" value="Unplaced"/>
</dbReference>
<organism evidence="1 2">
    <name type="scientific">Globodera rostochiensis</name>
    <name type="common">Golden nematode worm</name>
    <name type="synonym">Heterodera rostochiensis</name>
    <dbReference type="NCBI Taxonomy" id="31243"/>
    <lineage>
        <taxon>Eukaryota</taxon>
        <taxon>Metazoa</taxon>
        <taxon>Ecdysozoa</taxon>
        <taxon>Nematoda</taxon>
        <taxon>Chromadorea</taxon>
        <taxon>Rhabditida</taxon>
        <taxon>Tylenchina</taxon>
        <taxon>Tylenchomorpha</taxon>
        <taxon>Tylenchoidea</taxon>
        <taxon>Heteroderidae</taxon>
        <taxon>Heteroderinae</taxon>
        <taxon>Globodera</taxon>
    </lineage>
</organism>
<keyword evidence="1" id="KW-1185">Reference proteome</keyword>
<proteinExistence type="predicted"/>